<dbReference type="KEGG" id="pna:Pnap_4262"/>
<dbReference type="Proteomes" id="UP000000644">
    <property type="component" value="Plasmid pPNAP01"/>
</dbReference>
<dbReference type="HOGENOM" id="CLU_342162_0_0_4"/>
<sequence>MKLYEAFAARGYHTSVVTTFGIDFDTYENVALARLRGNGCTNNLLLADHRMLALALENPVALPRLAGRFYSLTGVRPEGSGVYHPKILLQIGRTQGRLVIGSANMTAAGLSGNLEVTSEIICDESESPEQAALVAAWRFVLRHADRAQSGIERQISWTLDRAHWLKTALNRPHADGPATPRFFSTGSGAGIATRFAEAIGPARVKQLIVVSPYWDSTLQALDHLVGILQPESVITLIQKDMQLFPGPQAGRIPGLRVIDLASAGVKPAKDRFVHAKIIIAQTADADHVLAGSANCTVAAMGNSTFAGTNEEASLYQLLPAGSMIESLGLQAAMSAQAMSSDELANCQCVMTNEIALDEGERLNPGRFELDQMTLFWWPTKDQDADVEPSLLQLFDIDGQPLAIALLALPGSTGTVPKRFRLGAFSHPPRFAAVHRLDGTISGLAVINWADQLQQAAREVRRGPTERALQDLDGEEDEGLWLLDVIDTLEAAERAERNDARPVEESLDTATARSMARHKPKEEDLPASTAAVAYDLFIAGRRAHADEFKVTRSSLGGSELSAARIFLNRLLKSHQEVFFDKTEDNQALETSLTDKSQTDREGDEDQLASLPASTTPMIGSKSIPEPDAEREPEKKQIRKTDTPQDYARSVMKFTELCKKLADSQGLGSAQALKLRILLSVIAGAGTSRSERTLAKDRKGLHKHQILPADGDEGWMRLIGILLFTFFGQSRPLARAFQLDASLEQVPDDFLEVWATCFWVAIARSLATVDGKTGGLDEQARKFADLVYRLTALRPDELRGEIVLSMLTRLNERYAARLGVDGNELLRLHGLFIQA</sequence>
<evidence type="ECO:0000313" key="2">
    <source>
        <dbReference type="EMBL" id="ABM39545.1"/>
    </source>
</evidence>
<keyword evidence="2" id="KW-0614">Plasmid</keyword>
<dbReference type="InterPro" id="IPR059166">
    <property type="entry name" value="PLD-like_cat"/>
</dbReference>
<dbReference type="CDD" id="cd09117">
    <property type="entry name" value="PLDc_Bfil_DEXD_like"/>
    <property type="match status" value="1"/>
</dbReference>
<evidence type="ECO:0000256" key="1">
    <source>
        <dbReference type="SAM" id="MobiDB-lite"/>
    </source>
</evidence>
<evidence type="ECO:0000313" key="3">
    <source>
        <dbReference type="Proteomes" id="UP000000644"/>
    </source>
</evidence>
<dbReference type="RefSeq" id="WP_011797918.1">
    <property type="nucleotide sequence ID" value="NC_008757.1"/>
</dbReference>
<feature type="compositionally biased region" description="Basic and acidic residues" evidence="1">
    <location>
        <begin position="494"/>
        <end position="503"/>
    </location>
</feature>
<dbReference type="Gene3D" id="3.30.870.10">
    <property type="entry name" value="Endonuclease Chain A"/>
    <property type="match status" value="2"/>
</dbReference>
<geneLocation type="plasmid" evidence="2 3">
    <name>pPNAP01</name>
</geneLocation>
<reference evidence="3" key="1">
    <citation type="journal article" date="2009" name="Environ. Microbiol.">
        <title>The genome of Polaromonas naphthalenivorans strain CJ2, isolated from coal tar-contaminated sediment, reveals physiological and metabolic versatility and evolution through extensive horizontal gene transfer.</title>
        <authorList>
            <person name="Yagi J.M."/>
            <person name="Sims D."/>
            <person name="Brettin T."/>
            <person name="Bruce D."/>
            <person name="Madsen E.L."/>
        </authorList>
    </citation>
    <scope>NUCLEOTIDE SEQUENCE [LARGE SCALE GENOMIC DNA]</scope>
    <source>
        <strain evidence="3">CJ2</strain>
        <plasmid evidence="3">Plasmid pPNAP01</plasmid>
    </source>
</reference>
<proteinExistence type="predicted"/>
<accession>A1VV67</accession>
<protein>
    <recommendedName>
        <fullName evidence="4">PLD phosphodiesterase domain-containing protein</fullName>
    </recommendedName>
</protein>
<dbReference type="EMBL" id="CP000530">
    <property type="protein sequence ID" value="ABM39545.1"/>
    <property type="molecule type" value="Genomic_DNA"/>
</dbReference>
<dbReference type="CDD" id="cd09176">
    <property type="entry name" value="PLDc_unchar6"/>
    <property type="match status" value="1"/>
</dbReference>
<dbReference type="AlphaFoldDB" id="A1VV67"/>
<evidence type="ECO:0008006" key="4">
    <source>
        <dbReference type="Google" id="ProtNLM"/>
    </source>
</evidence>
<gene>
    <name evidence="2" type="ordered locus">Pnap_4262</name>
</gene>
<feature type="region of interest" description="Disordered" evidence="1">
    <location>
        <begin position="586"/>
        <end position="642"/>
    </location>
</feature>
<feature type="region of interest" description="Disordered" evidence="1">
    <location>
        <begin position="494"/>
        <end position="523"/>
    </location>
</feature>
<organism evidence="2 3">
    <name type="scientific">Polaromonas naphthalenivorans (strain CJ2)</name>
    <dbReference type="NCBI Taxonomy" id="365044"/>
    <lineage>
        <taxon>Bacteria</taxon>
        <taxon>Pseudomonadati</taxon>
        <taxon>Pseudomonadota</taxon>
        <taxon>Betaproteobacteria</taxon>
        <taxon>Burkholderiales</taxon>
        <taxon>Comamonadaceae</taxon>
        <taxon>Polaromonas</taxon>
    </lineage>
</organism>
<feature type="compositionally biased region" description="Basic and acidic residues" evidence="1">
    <location>
        <begin position="626"/>
        <end position="641"/>
    </location>
</feature>
<keyword evidence="3" id="KW-1185">Reference proteome</keyword>
<dbReference type="OrthoDB" id="8911725at2"/>
<name>A1VV67_POLNA</name>